<evidence type="ECO:0000313" key="1">
    <source>
        <dbReference type="EMBL" id="SVB96799.1"/>
    </source>
</evidence>
<dbReference type="EMBL" id="UINC01066270">
    <property type="protein sequence ID" value="SVB96799.1"/>
    <property type="molecule type" value="Genomic_DNA"/>
</dbReference>
<evidence type="ECO:0008006" key="2">
    <source>
        <dbReference type="Google" id="ProtNLM"/>
    </source>
</evidence>
<proteinExistence type="predicted"/>
<accession>A0A382IC14</accession>
<name>A0A382IC14_9ZZZZ</name>
<dbReference type="AlphaFoldDB" id="A0A382IC14"/>
<protein>
    <recommendedName>
        <fullName evidence="2">Serine protease</fullName>
    </recommendedName>
</protein>
<gene>
    <name evidence="1" type="ORF">METZ01_LOCUS249653</name>
</gene>
<dbReference type="Gene3D" id="2.40.10.10">
    <property type="entry name" value="Trypsin-like serine proteases"/>
    <property type="match status" value="1"/>
</dbReference>
<organism evidence="1">
    <name type="scientific">marine metagenome</name>
    <dbReference type="NCBI Taxonomy" id="408172"/>
    <lineage>
        <taxon>unclassified sequences</taxon>
        <taxon>metagenomes</taxon>
        <taxon>ecological metagenomes</taxon>
    </lineage>
</organism>
<feature type="non-terminal residue" evidence="1">
    <location>
        <position position="108"/>
    </location>
</feature>
<dbReference type="SUPFAM" id="SSF50494">
    <property type="entry name" value="Trypsin-like serine proteases"/>
    <property type="match status" value="1"/>
</dbReference>
<dbReference type="InterPro" id="IPR043504">
    <property type="entry name" value="Peptidase_S1_PA_chymotrypsin"/>
</dbReference>
<dbReference type="Pfam" id="PF13365">
    <property type="entry name" value="Trypsin_2"/>
    <property type="match status" value="1"/>
</dbReference>
<sequence length="108" mass="11845">MKFASIFLLIVLTLQVHPQEKKETTQSIEKLIANAKSSVVTVVHAGRGDAREGTGTGFVVDKNLIATCLHVVGEARPVHIRLGKGKKLEVEAVHAWDRKLDLAILRVK</sequence>
<dbReference type="InterPro" id="IPR009003">
    <property type="entry name" value="Peptidase_S1_PA"/>
</dbReference>
<reference evidence="1" key="1">
    <citation type="submission" date="2018-05" db="EMBL/GenBank/DDBJ databases">
        <authorList>
            <person name="Lanie J.A."/>
            <person name="Ng W.-L."/>
            <person name="Kazmierczak K.M."/>
            <person name="Andrzejewski T.M."/>
            <person name="Davidsen T.M."/>
            <person name="Wayne K.J."/>
            <person name="Tettelin H."/>
            <person name="Glass J.I."/>
            <person name="Rusch D."/>
            <person name="Podicherti R."/>
            <person name="Tsui H.-C.T."/>
            <person name="Winkler M.E."/>
        </authorList>
    </citation>
    <scope>NUCLEOTIDE SEQUENCE</scope>
</reference>